<sequence length="166" mass="18966">MKFKATVVLCLLNFYAFSQTANTLTISEDHTPVKASIEEVAWLEGYWQGAALGGTAEEIWSAPMGRSMMFSFKLTANDEVVFYELGYIKEVDHSLLLQLKHFDKHLHGWEKQDETVDFPFISKSGNRIYFDGLTFEKRGAREMIVYVASKDKSGALSELVFNYKKK</sequence>
<dbReference type="Proteomes" id="UP000183209">
    <property type="component" value="Unassembled WGS sequence"/>
</dbReference>
<evidence type="ECO:0000259" key="2">
    <source>
        <dbReference type="Pfam" id="PF19780"/>
    </source>
</evidence>
<protein>
    <recommendedName>
        <fullName evidence="2">DUF6265 domain-containing protein</fullName>
    </recommendedName>
</protein>
<proteinExistence type="predicted"/>
<dbReference type="InterPro" id="IPR046232">
    <property type="entry name" value="DUF6265"/>
</dbReference>
<dbReference type="OrthoDB" id="7567258at2"/>
<organism evidence="3 4">
    <name type="scientific">Zhouia amylolytica</name>
    <dbReference type="NCBI Taxonomy" id="376730"/>
    <lineage>
        <taxon>Bacteria</taxon>
        <taxon>Pseudomonadati</taxon>
        <taxon>Bacteroidota</taxon>
        <taxon>Flavobacteriia</taxon>
        <taxon>Flavobacteriales</taxon>
        <taxon>Flavobacteriaceae</taxon>
        <taxon>Zhouia</taxon>
    </lineage>
</organism>
<name>A0A1I6P8K5_9FLAO</name>
<dbReference type="EMBL" id="FPAG01000001">
    <property type="protein sequence ID" value="SFS36509.1"/>
    <property type="molecule type" value="Genomic_DNA"/>
</dbReference>
<keyword evidence="1" id="KW-0732">Signal</keyword>
<accession>A0A1I6P8K5</accession>
<dbReference type="Pfam" id="PF19780">
    <property type="entry name" value="DUF6265"/>
    <property type="match status" value="1"/>
</dbReference>
<dbReference type="RefSeq" id="WP_038268792.1">
    <property type="nucleotide sequence ID" value="NZ_FPAG01000001.1"/>
</dbReference>
<reference evidence="3 4" key="1">
    <citation type="submission" date="2016-10" db="EMBL/GenBank/DDBJ databases">
        <authorList>
            <person name="de Groot N.N."/>
        </authorList>
    </citation>
    <scope>NUCLEOTIDE SEQUENCE [LARGE SCALE GENOMIC DNA]</scope>
    <source>
        <strain evidence="3 4">CGMCC 1.6114</strain>
    </source>
</reference>
<feature type="signal peptide" evidence="1">
    <location>
        <begin position="1"/>
        <end position="20"/>
    </location>
</feature>
<evidence type="ECO:0000256" key="1">
    <source>
        <dbReference type="SAM" id="SignalP"/>
    </source>
</evidence>
<gene>
    <name evidence="3" type="ORF">SAMN04487906_0169</name>
</gene>
<feature type="domain" description="DUF6265" evidence="2">
    <location>
        <begin position="41"/>
        <end position="148"/>
    </location>
</feature>
<dbReference type="AlphaFoldDB" id="A0A1I6P8K5"/>
<evidence type="ECO:0000313" key="3">
    <source>
        <dbReference type="EMBL" id="SFS36509.1"/>
    </source>
</evidence>
<evidence type="ECO:0000313" key="4">
    <source>
        <dbReference type="Proteomes" id="UP000183209"/>
    </source>
</evidence>
<feature type="chain" id="PRO_5010202366" description="DUF6265 domain-containing protein" evidence="1">
    <location>
        <begin position="21"/>
        <end position="166"/>
    </location>
</feature>